<dbReference type="Proteomes" id="UP001148312">
    <property type="component" value="Unassembled WGS sequence"/>
</dbReference>
<dbReference type="InterPro" id="IPR023213">
    <property type="entry name" value="CAT-like_dom_sf"/>
</dbReference>
<dbReference type="GeneID" id="81625862"/>
<dbReference type="InterPro" id="IPR010071">
    <property type="entry name" value="AA_adenyl_dom"/>
</dbReference>
<protein>
    <submittedName>
        <fullName evidence="6">Acetyl-CoA synthetase-like protein</fullName>
    </submittedName>
</protein>
<dbReference type="GO" id="GO:0016874">
    <property type="term" value="F:ligase activity"/>
    <property type="evidence" value="ECO:0007669"/>
    <property type="project" value="UniProtKB-KW"/>
</dbReference>
<reference evidence="6" key="2">
    <citation type="journal article" date="2023" name="IMA Fungus">
        <title>Comparative genomic study of the Penicillium genus elucidates a diverse pangenome and 15 lateral gene transfer events.</title>
        <authorList>
            <person name="Petersen C."/>
            <person name="Sorensen T."/>
            <person name="Nielsen M.R."/>
            <person name="Sondergaard T.E."/>
            <person name="Sorensen J.L."/>
            <person name="Fitzpatrick D.A."/>
            <person name="Frisvad J.C."/>
            <person name="Nielsen K.L."/>
        </authorList>
    </citation>
    <scope>NUCLEOTIDE SEQUENCE</scope>
    <source>
        <strain evidence="6">IBT 30728</strain>
    </source>
</reference>
<sequence>MSEATVTLPWQKATPGHDLAECSLYAAWVILAASYADQSSIRFAVQRHAPQHQQKRMRPVPDEMTYEIDWDHTVPQALENLRRSLATLSGDAAGDDEPVSSAALSDQQRIAPFQFVLFHEAEPGEELGTGRPSCMSAAAHGRYALIVRWQKQTTGVKVQVYARIGLGGTLRARRLASQLQHIHAQLLAPASMGRQLAELDTASEEDLHQIWTWNADVPRAHDKLIHELFDQRAIAAPTMSAICAWDGEFSYEELRMHSNRLARELVARGVGSGDAIPLCIEKSRWMPVAMLAVMKAGAACVALDVDQPWERLRVIVDRVTPSGGRGAHTRDHSSHRRRTPPPGSPSDAAYITFTSGSTGVPKGAIISHGNVSSGIYLQAAKLNFTESSRVFDLAPYCFDLAWSNMLHCLCMGGCLCVPRLQDCQADLSGTIQRFGANMMNITTSALRLVHPDTAGLHTILLCGEPADEDVVSTWASRVQLFNTYGSAECPSKGAFTHVPASQQGKPPIGKGLATNTWVVNHRNGAGLCGIGMIGELWVEGPIVGQGLYRTGDLVHYRDDGSLEFVGRKDQMVKIRGQRVELGEVENGIRQYFSTSTLNNINEVVVEVILPAQGERPLLVAHLGIGEGRTDALGPVIDDLKAWLVGHLPHYMVPSLFLPLQYLPRTATGKIDRRKLRETGSGWKLLELGALDPRFKTVKQNPETEMENCLRELWSIVLGVEVTSISTSDNFFLLGGDSITAIRLVSAARHRNLALTVEDIFRYPEMRELAKQIGIKDAHEALSESSILPFSLLPRKSPSHRQVAQDCATACRVRVESIEDILPCTPTQEAFMAVTAQSDNVSALNPYIFALPALVERQAFIATLKAVVNDLPILRTRIVDVPGRGLVQVVIKERGDIVRADTISGCLEQLGHQSKGGLGEPLSLFGVITEGQTAHLLLSMHHAVYDGWSLSLILDQVQATYRGHGKNDLRSMKTLLYHRDLIDHQNAEQFWRSQLRDCQPPPFPFMPVITGQRPISKNRFVHEIKHLSWPAGGVTAATMIRTAWALLISRYTGSDDVVFAAVVSGRQVPIPAVETIAGPTVATVPVRVQINPDDSVHSLLSQLQQQGVDMVAFELTGIPNITRAAVGVDLARVMETMLVIQPRESQPGSFFKAEDKKQLPDRDELAAFNTFALMLETHYQGTEALSTCFRFDDRIINAEQVRLLAAHFERLLRQISAADVSNRIRDLDCLSELDSRLIWKWNARVPSAVNEVVHVLIDRTTDGLEAEAVCAWDGSVTYAELRLWSNTLALALGQWQVGVETPVVLCLEKSKWMPVAMLGVMKAGGVAVALDITQPKERLATIVRQVRPRLIVTSETAECLARDLLPESPPLVVSKHVMVAGGSAPVRSPRVQVTPSNRLFIVFTSGTTGTPKGVMITHSNFSSAMEHHRVMTGLNQHSRVFDFASHSFDGAWVNVLETLHAGGCVCIPSEDERRNDLAGAIQRLRANFTYLPPSLLRYLDPSDVPTLETVYMVGEAVPKDLRDRWMESCHVGVAYGPAECTVTCTMTNWRHGHSTSSDIGVGVGVNTWVVDTRSPAMGLAPVGAVGELWLEGPLVGPGYLDNPAANATAFVKDPMWLRQGHASGRGRTGRLYRTGDLVRYHHDGSLRFVGRMDTQVKLRGQRIELQEVEHSFRSNLRAPDHALRLAAEVIVPMGTTTPTLVIFLEMTESKLGAEKTTGFSSHLERGLEGIEEKLQNKLPHYMIPSAYVAIDKLPLTSTGKLDRRRIKELGAQCTRKDLRPLTQPQSPMESQSPLSSTEETLQRIWSQVLNVPAQDISRVFSFSRHGGDSITAMQVVSRCRAHSITLSVSQLLSGQTIQRIASESKFEAKDLQDGVKCEPLSHDAFGLSPIQQMHFQIYPNGLHHYNQAFLLRLRIRVETERFRLSVTDIVRRHEMLRARFRKTGAGTWEQYIAEMAETAFRFTFHIVMTRDDMQALARAEQEFLDIGRGPVFAVALFTSAEDDTQYVLFTAHHLVVDLVSWRILWYDLEQILLTGFMGPAPTTSFQFWCSHQHKQVERLLAQDVLLHDVRRPELEYWGLPMEDNLEAGFVAEERRIDIGITSTLFQKDSHHADHIAPVDIILGAILYAFQASFPDRSVPTVFFEGHGREPLLGTDAAAGLDPSSTVGWFTTVHPLRISMQPTTPLLEVIRRIRWGRDAVLGRGQPYFSYCYSGASSAETITFRPHEGVELLFNYSGTYQQLETSQGIFERGPEEEVPNQIAPSARRLGLVEASARVHRGQLVFTVERHRRLDDRRTQFVQWMDGVVDALSDAVGQLRQINTVLFGLHVSDLSVLEHCLLAHGLTVNDVEAAYPCTSFQNHMLKAQSSQDPAIYRIMLQLKVHLHGGDSQHSSTHLRNTWNTIVDRMETLRVLFWSDCGQTASQLVLKPAAFRLYQSTKKPGLLGDSHRLEIQETDSHLLVSLEINHAVVDRISMNQIITEWEAAYYQDAPAASLPVHLRPVIPEILHLEQLERPALFWREVLKTAVGPFTVPVNDRWGRRAQDVRILTLRIPRLAEIKRVAQSHDATAPSVFYAALTVMLSSQLGTPDAGFLTVSLGRGQLPPGSQDVVTSCLTLVPCIVTHVRGMAVAQLLQAVHQHMSAASDHERVDLKALEVSWKGDGPLFNVLVNYRKFSEAAVDPRPVRPRFQELWSRDLWDFDLILGVEEHENDLVISLQWYDGRLHRDQVESWLETLRNNLHFLLEHLLRKEQ</sequence>
<dbReference type="EMBL" id="JAPWDQ010000007">
    <property type="protein sequence ID" value="KAJ5483811.1"/>
    <property type="molecule type" value="Genomic_DNA"/>
</dbReference>
<dbReference type="Gene3D" id="1.10.1200.10">
    <property type="entry name" value="ACP-like"/>
    <property type="match status" value="2"/>
</dbReference>
<evidence type="ECO:0000256" key="1">
    <source>
        <dbReference type="ARBA" id="ARBA00022450"/>
    </source>
</evidence>
<feature type="region of interest" description="Disordered" evidence="4">
    <location>
        <begin position="1777"/>
        <end position="1796"/>
    </location>
</feature>
<dbReference type="GO" id="GO:0043041">
    <property type="term" value="P:amino acid activation for nonribosomal peptide biosynthetic process"/>
    <property type="evidence" value="ECO:0007669"/>
    <property type="project" value="TreeGrafter"/>
</dbReference>
<dbReference type="InterPro" id="IPR020845">
    <property type="entry name" value="AMP-binding_CS"/>
</dbReference>
<evidence type="ECO:0000313" key="7">
    <source>
        <dbReference type="Proteomes" id="UP001148312"/>
    </source>
</evidence>
<dbReference type="PANTHER" id="PTHR45527">
    <property type="entry name" value="NONRIBOSOMAL PEPTIDE SYNTHETASE"/>
    <property type="match status" value="1"/>
</dbReference>
<dbReference type="InterPro" id="IPR001242">
    <property type="entry name" value="Condensation_dom"/>
</dbReference>
<evidence type="ECO:0000256" key="2">
    <source>
        <dbReference type="ARBA" id="ARBA00022553"/>
    </source>
</evidence>
<feature type="domain" description="Carrier" evidence="5">
    <location>
        <begin position="703"/>
        <end position="776"/>
    </location>
</feature>
<keyword evidence="1" id="KW-0596">Phosphopantetheine</keyword>
<dbReference type="GO" id="GO:0005737">
    <property type="term" value="C:cytoplasm"/>
    <property type="evidence" value="ECO:0007669"/>
    <property type="project" value="TreeGrafter"/>
</dbReference>
<gene>
    <name evidence="6" type="ORF">N7539_006011</name>
</gene>
<dbReference type="Gene3D" id="3.30.300.30">
    <property type="match status" value="2"/>
</dbReference>
<dbReference type="InterPro" id="IPR042099">
    <property type="entry name" value="ANL_N_sf"/>
</dbReference>
<dbReference type="RefSeq" id="XP_056789081.1">
    <property type="nucleotide sequence ID" value="XM_056935613.1"/>
</dbReference>
<comment type="caution">
    <text evidence="6">The sequence shown here is derived from an EMBL/GenBank/DDBJ whole genome shotgun (WGS) entry which is preliminary data.</text>
</comment>
<dbReference type="CDD" id="cd19545">
    <property type="entry name" value="FUM14_C_NRPS-like"/>
    <property type="match status" value="1"/>
</dbReference>
<dbReference type="GO" id="GO:0031177">
    <property type="term" value="F:phosphopantetheine binding"/>
    <property type="evidence" value="ECO:0007669"/>
    <property type="project" value="InterPro"/>
</dbReference>
<keyword evidence="7" id="KW-1185">Reference proteome</keyword>
<dbReference type="InterPro" id="IPR000873">
    <property type="entry name" value="AMP-dep_synth/lig_dom"/>
</dbReference>
<dbReference type="GO" id="GO:0044550">
    <property type="term" value="P:secondary metabolite biosynthetic process"/>
    <property type="evidence" value="ECO:0007669"/>
    <property type="project" value="TreeGrafter"/>
</dbReference>
<evidence type="ECO:0000259" key="5">
    <source>
        <dbReference type="PROSITE" id="PS50075"/>
    </source>
</evidence>
<evidence type="ECO:0000256" key="4">
    <source>
        <dbReference type="SAM" id="MobiDB-lite"/>
    </source>
</evidence>
<dbReference type="PROSITE" id="PS50075">
    <property type="entry name" value="CARRIER"/>
    <property type="match status" value="2"/>
</dbReference>
<dbReference type="InterPro" id="IPR020806">
    <property type="entry name" value="PKS_PP-bd"/>
</dbReference>
<keyword evidence="2" id="KW-0597">Phosphoprotein</keyword>
<keyword evidence="3" id="KW-0436">Ligase</keyword>
<name>A0A9W9X4R7_9EURO</name>
<dbReference type="CDD" id="cd05918">
    <property type="entry name" value="A_NRPS_SidN3_like"/>
    <property type="match status" value="2"/>
</dbReference>
<dbReference type="FunFam" id="1.10.1200.10:FF:000005">
    <property type="entry name" value="Nonribosomal peptide synthetase 1"/>
    <property type="match status" value="1"/>
</dbReference>
<dbReference type="SUPFAM" id="SSF47336">
    <property type="entry name" value="ACP-like"/>
    <property type="match status" value="2"/>
</dbReference>
<dbReference type="InterPro" id="IPR045851">
    <property type="entry name" value="AMP-bd_C_sf"/>
</dbReference>
<dbReference type="Gene3D" id="3.30.559.10">
    <property type="entry name" value="Chloramphenicol acetyltransferase-like domain"/>
    <property type="match status" value="3"/>
</dbReference>
<dbReference type="FunFam" id="3.30.300.30:FF:000015">
    <property type="entry name" value="Nonribosomal peptide synthase SidD"/>
    <property type="match status" value="2"/>
</dbReference>
<dbReference type="InterPro" id="IPR036736">
    <property type="entry name" value="ACP-like_sf"/>
</dbReference>
<dbReference type="PROSITE" id="PS00012">
    <property type="entry name" value="PHOSPHOPANTETHEINE"/>
    <property type="match status" value="1"/>
</dbReference>
<dbReference type="FunFam" id="3.30.559.10:FF:000016">
    <property type="entry name" value="Nonribosomal peptide synthase Pes1"/>
    <property type="match status" value="1"/>
</dbReference>
<reference evidence="6" key="1">
    <citation type="submission" date="2022-12" db="EMBL/GenBank/DDBJ databases">
        <authorList>
            <person name="Petersen C."/>
        </authorList>
    </citation>
    <scope>NUCLEOTIDE SEQUENCE</scope>
    <source>
        <strain evidence="6">IBT 30728</strain>
    </source>
</reference>
<dbReference type="Pfam" id="PF00501">
    <property type="entry name" value="AMP-binding"/>
    <property type="match status" value="3"/>
</dbReference>
<evidence type="ECO:0000256" key="3">
    <source>
        <dbReference type="ARBA" id="ARBA00022598"/>
    </source>
</evidence>
<dbReference type="NCBIfam" id="TIGR01733">
    <property type="entry name" value="AA-adenyl-dom"/>
    <property type="match status" value="1"/>
</dbReference>
<accession>A0A9W9X4R7</accession>
<dbReference type="SUPFAM" id="SSF52777">
    <property type="entry name" value="CoA-dependent acyltransferases"/>
    <property type="match status" value="6"/>
</dbReference>
<dbReference type="SUPFAM" id="SSF56801">
    <property type="entry name" value="Acetyl-CoA synthetase-like"/>
    <property type="match status" value="2"/>
</dbReference>
<proteinExistence type="predicted"/>
<feature type="region of interest" description="Disordered" evidence="4">
    <location>
        <begin position="320"/>
        <end position="347"/>
    </location>
</feature>
<dbReference type="Pfam" id="PF00668">
    <property type="entry name" value="Condensation"/>
    <property type="match status" value="3"/>
</dbReference>
<feature type="domain" description="Carrier" evidence="5">
    <location>
        <begin position="1791"/>
        <end position="1867"/>
    </location>
</feature>
<dbReference type="Pfam" id="PF00550">
    <property type="entry name" value="PP-binding"/>
    <property type="match status" value="2"/>
</dbReference>
<dbReference type="Gene3D" id="3.40.50.12780">
    <property type="entry name" value="N-terminal domain of ligase-like"/>
    <property type="match status" value="2"/>
</dbReference>
<dbReference type="PANTHER" id="PTHR45527:SF1">
    <property type="entry name" value="FATTY ACID SYNTHASE"/>
    <property type="match status" value="1"/>
</dbReference>
<organism evidence="6 7">
    <name type="scientific">Penicillium diatomitis</name>
    <dbReference type="NCBI Taxonomy" id="2819901"/>
    <lineage>
        <taxon>Eukaryota</taxon>
        <taxon>Fungi</taxon>
        <taxon>Dikarya</taxon>
        <taxon>Ascomycota</taxon>
        <taxon>Pezizomycotina</taxon>
        <taxon>Eurotiomycetes</taxon>
        <taxon>Eurotiomycetidae</taxon>
        <taxon>Eurotiales</taxon>
        <taxon>Aspergillaceae</taxon>
        <taxon>Penicillium</taxon>
    </lineage>
</organism>
<dbReference type="PROSITE" id="PS00455">
    <property type="entry name" value="AMP_BINDING"/>
    <property type="match status" value="2"/>
</dbReference>
<dbReference type="InterPro" id="IPR009081">
    <property type="entry name" value="PP-bd_ACP"/>
</dbReference>
<evidence type="ECO:0000313" key="6">
    <source>
        <dbReference type="EMBL" id="KAJ5483811.1"/>
    </source>
</evidence>
<dbReference type="InterPro" id="IPR006162">
    <property type="entry name" value="Ppantetheine_attach_site"/>
</dbReference>
<dbReference type="SMART" id="SM00823">
    <property type="entry name" value="PKS_PP"/>
    <property type="match status" value="2"/>
</dbReference>
<dbReference type="Gene3D" id="3.30.559.30">
    <property type="entry name" value="Nonribosomal peptide synthetase, condensation domain"/>
    <property type="match status" value="3"/>
</dbReference>
<feature type="compositionally biased region" description="Polar residues" evidence="4">
    <location>
        <begin position="1781"/>
        <end position="1796"/>
    </location>
</feature>
<dbReference type="FunFam" id="3.30.559.30:FF:000003">
    <property type="entry name" value="Nonribosomal peptide synthase SidD"/>
    <property type="match status" value="1"/>
</dbReference>